<dbReference type="EMBL" id="SJSN01000009">
    <property type="protein sequence ID" value="TCD08308.1"/>
    <property type="molecule type" value="Genomic_DNA"/>
</dbReference>
<protein>
    <recommendedName>
        <fullName evidence="3">Lipoprotein</fullName>
    </recommendedName>
</protein>
<proteinExistence type="predicted"/>
<gene>
    <name evidence="1" type="ORF">EZ449_12970</name>
</gene>
<reference evidence="1 2" key="1">
    <citation type="submission" date="2019-02" db="EMBL/GenBank/DDBJ databases">
        <title>Pedobacter sp. RP-3-11 sp. nov., isolated from Arctic soil.</title>
        <authorList>
            <person name="Dahal R.H."/>
        </authorList>
    </citation>
    <scope>NUCLEOTIDE SEQUENCE [LARGE SCALE GENOMIC DNA]</scope>
    <source>
        <strain evidence="1 2">RP-3-11</strain>
    </source>
</reference>
<sequence>MFKQFPKYLLVVAIAFIACKTKNTKVVNSTKPFPKVVSCCESNMPSRFGVKKLKPFGEGNLAKKKL</sequence>
<evidence type="ECO:0000313" key="1">
    <source>
        <dbReference type="EMBL" id="TCD08308.1"/>
    </source>
</evidence>
<dbReference type="Proteomes" id="UP000291485">
    <property type="component" value="Unassembled WGS sequence"/>
</dbReference>
<organism evidence="1 2">
    <name type="scientific">Pedobacter frigidisoli</name>
    <dbReference type="NCBI Taxonomy" id="2530455"/>
    <lineage>
        <taxon>Bacteria</taxon>
        <taxon>Pseudomonadati</taxon>
        <taxon>Bacteroidota</taxon>
        <taxon>Sphingobacteriia</taxon>
        <taxon>Sphingobacteriales</taxon>
        <taxon>Sphingobacteriaceae</taxon>
        <taxon>Pedobacter</taxon>
    </lineage>
</organism>
<comment type="caution">
    <text evidence="1">The sequence shown here is derived from an EMBL/GenBank/DDBJ whole genome shotgun (WGS) entry which is preliminary data.</text>
</comment>
<evidence type="ECO:0008006" key="3">
    <source>
        <dbReference type="Google" id="ProtNLM"/>
    </source>
</evidence>
<dbReference type="RefSeq" id="WP_131559410.1">
    <property type="nucleotide sequence ID" value="NZ_SJSN01000009.1"/>
</dbReference>
<dbReference type="PROSITE" id="PS51257">
    <property type="entry name" value="PROKAR_LIPOPROTEIN"/>
    <property type="match status" value="1"/>
</dbReference>
<name>A0A4R0P2S2_9SPHI</name>
<keyword evidence="2" id="KW-1185">Reference proteome</keyword>
<accession>A0A4R0P2S2</accession>
<evidence type="ECO:0000313" key="2">
    <source>
        <dbReference type="Proteomes" id="UP000291485"/>
    </source>
</evidence>
<dbReference type="AlphaFoldDB" id="A0A4R0P2S2"/>